<protein>
    <submittedName>
        <fullName evidence="2">VOC family protein</fullName>
    </submittedName>
</protein>
<evidence type="ECO:0000313" key="2">
    <source>
        <dbReference type="EMBL" id="NMM40029.1"/>
    </source>
</evidence>
<dbReference type="InterPro" id="IPR037523">
    <property type="entry name" value="VOC_core"/>
</dbReference>
<dbReference type="Pfam" id="PF00903">
    <property type="entry name" value="Glyoxalase"/>
    <property type="match status" value="1"/>
</dbReference>
<dbReference type="AlphaFoldDB" id="A0A7Y0HCH0"/>
<sequence>MNLNQITLPVTDIEKANQFYLAMGFAQIVKTDHYSRFECANKATFSLLLTDKQFINGAVIYFESDNLNQWIESLKAKGIEFDTEIIEQCYLWREAKLIDPSGNQIKLYWAGENRLNPPWRVEITD</sequence>
<dbReference type="EMBL" id="JABBMT010000004">
    <property type="protein sequence ID" value="NMM40029.1"/>
    <property type="molecule type" value="Genomic_DNA"/>
</dbReference>
<keyword evidence="3" id="KW-1185">Reference proteome</keyword>
<dbReference type="Proteomes" id="UP000570493">
    <property type="component" value="Unassembled WGS sequence"/>
</dbReference>
<evidence type="ECO:0000259" key="1">
    <source>
        <dbReference type="PROSITE" id="PS51819"/>
    </source>
</evidence>
<reference evidence="2" key="1">
    <citation type="submission" date="2020-04" db="EMBL/GenBank/DDBJ databases">
        <title>Genome Sequencing for Pseudoaltermonas arctica.</title>
        <authorList>
            <person name="Elkins N.S."/>
        </authorList>
    </citation>
    <scope>NUCLEOTIDE SEQUENCE [LARGE SCALE GENOMIC DNA]</scope>
    <source>
        <strain evidence="2">NEC-BIFX-2020_0012</strain>
    </source>
</reference>
<feature type="domain" description="VOC" evidence="1">
    <location>
        <begin position="2"/>
        <end position="110"/>
    </location>
</feature>
<dbReference type="PROSITE" id="PS51819">
    <property type="entry name" value="VOC"/>
    <property type="match status" value="1"/>
</dbReference>
<dbReference type="RefSeq" id="WP_169019119.1">
    <property type="nucleotide sequence ID" value="NZ_JABBMT010000004.1"/>
</dbReference>
<dbReference type="InterPro" id="IPR004360">
    <property type="entry name" value="Glyas_Fos-R_dOase_dom"/>
</dbReference>
<name>A0A7Y0HCH0_9GAMM</name>
<dbReference type="InterPro" id="IPR029068">
    <property type="entry name" value="Glyas_Bleomycin-R_OHBP_Dase"/>
</dbReference>
<accession>A0A7Y0HCH0</accession>
<evidence type="ECO:0000313" key="3">
    <source>
        <dbReference type="Proteomes" id="UP000570493"/>
    </source>
</evidence>
<comment type="caution">
    <text evidence="2">The sequence shown here is derived from an EMBL/GenBank/DDBJ whole genome shotgun (WGS) entry which is preliminary data.</text>
</comment>
<gene>
    <name evidence="2" type="ORF">HHO47_04020</name>
</gene>
<proteinExistence type="predicted"/>
<dbReference type="Gene3D" id="3.10.180.10">
    <property type="entry name" value="2,3-Dihydroxybiphenyl 1,2-Dioxygenase, domain 1"/>
    <property type="match status" value="1"/>
</dbReference>
<organism evidence="2 3">
    <name type="scientific">Pseudoalteromonas arctica</name>
    <dbReference type="NCBI Taxonomy" id="394751"/>
    <lineage>
        <taxon>Bacteria</taxon>
        <taxon>Pseudomonadati</taxon>
        <taxon>Pseudomonadota</taxon>
        <taxon>Gammaproteobacteria</taxon>
        <taxon>Alteromonadales</taxon>
        <taxon>Pseudoalteromonadaceae</taxon>
        <taxon>Pseudoalteromonas</taxon>
    </lineage>
</organism>
<dbReference type="SUPFAM" id="SSF54593">
    <property type="entry name" value="Glyoxalase/Bleomycin resistance protein/Dihydroxybiphenyl dioxygenase"/>
    <property type="match status" value="1"/>
</dbReference>